<keyword evidence="2" id="KW-1133">Transmembrane helix</keyword>
<feature type="compositionally biased region" description="Basic and acidic residues" evidence="1">
    <location>
        <begin position="165"/>
        <end position="180"/>
    </location>
</feature>
<evidence type="ECO:0000313" key="3">
    <source>
        <dbReference type="EMBL" id="MBB6349257.1"/>
    </source>
</evidence>
<feature type="compositionally biased region" description="Acidic residues" evidence="1">
    <location>
        <begin position="258"/>
        <end position="267"/>
    </location>
</feature>
<evidence type="ECO:0000313" key="4">
    <source>
        <dbReference type="Proteomes" id="UP000583800"/>
    </source>
</evidence>
<comment type="caution">
    <text evidence="3">The sequence shown here is derived from an EMBL/GenBank/DDBJ whole genome shotgun (WGS) entry which is preliminary data.</text>
</comment>
<evidence type="ECO:0000256" key="2">
    <source>
        <dbReference type="SAM" id="Phobius"/>
    </source>
</evidence>
<protein>
    <submittedName>
        <fullName evidence="3">Uncharacterized protein</fullName>
    </submittedName>
</protein>
<feature type="compositionally biased region" description="Low complexity" evidence="1">
    <location>
        <begin position="269"/>
        <end position="299"/>
    </location>
</feature>
<feature type="compositionally biased region" description="Basic and acidic residues" evidence="1">
    <location>
        <begin position="148"/>
        <end position="157"/>
    </location>
</feature>
<feature type="region of interest" description="Disordered" evidence="1">
    <location>
        <begin position="231"/>
        <end position="380"/>
    </location>
</feature>
<organism evidence="3 4">
    <name type="scientific">Nonomuraea muscovyensis</name>
    <dbReference type="NCBI Taxonomy" id="1124761"/>
    <lineage>
        <taxon>Bacteria</taxon>
        <taxon>Bacillati</taxon>
        <taxon>Actinomycetota</taxon>
        <taxon>Actinomycetes</taxon>
        <taxon>Streptosporangiales</taxon>
        <taxon>Streptosporangiaceae</taxon>
        <taxon>Nonomuraea</taxon>
    </lineage>
</organism>
<reference evidence="3 4" key="1">
    <citation type="submission" date="2020-08" db="EMBL/GenBank/DDBJ databases">
        <title>Sequencing the genomes of 1000 actinobacteria strains.</title>
        <authorList>
            <person name="Klenk H.-P."/>
        </authorList>
    </citation>
    <scope>NUCLEOTIDE SEQUENCE [LARGE SCALE GENOMIC DNA]</scope>
    <source>
        <strain evidence="3 4">DSM 45913</strain>
    </source>
</reference>
<keyword evidence="2" id="KW-0472">Membrane</keyword>
<keyword evidence="4" id="KW-1185">Reference proteome</keyword>
<sequence>MNPELTGDVLSPRWSTDDTDEQPAIVVSGNETYIMPPGGGPAEPYVPPKDALDTSYPAVDGGDALDTPSSAAGGVDGAALGQAAGYTGAETGPRVEVGGYADADSGAHRVQDGAVPYADSDSGAHYVTGEMGGYADSDSGAHLLQDVGHDDTPEPHDPAYLPLDKGYDGHDDDGSGETRRGFLGSGWTDAGDDREAGDKEVRRRTKVLVAGAVAVVLLGVGAGWMLTGTSSDDPCRGDRCASAGQVSAPAAESPAPQETDEAIDDSADTPTTEPTASQTTAPTPTTVRARVTRTPTPRATRTRETEPTVRPTRRATQEPDVIEDTGTDRRQAATQQPEPRGTGQPQEPTTQPTQPSTQAPAPAPTKSSGGGLFDILFPWA</sequence>
<accession>A0A7X0C652</accession>
<keyword evidence="2" id="KW-0812">Transmembrane</keyword>
<feature type="compositionally biased region" description="Low complexity" evidence="1">
    <location>
        <begin position="247"/>
        <end position="256"/>
    </location>
</feature>
<dbReference type="EMBL" id="JACHJB010000002">
    <property type="protein sequence ID" value="MBB6349257.1"/>
    <property type="molecule type" value="Genomic_DNA"/>
</dbReference>
<feature type="compositionally biased region" description="Low complexity" evidence="1">
    <location>
        <begin position="344"/>
        <end position="360"/>
    </location>
</feature>
<dbReference type="AlphaFoldDB" id="A0A7X0C652"/>
<feature type="transmembrane region" description="Helical" evidence="2">
    <location>
        <begin position="207"/>
        <end position="226"/>
    </location>
</feature>
<proteinExistence type="predicted"/>
<feature type="compositionally biased region" description="Basic and acidic residues" evidence="1">
    <location>
        <begin position="191"/>
        <end position="201"/>
    </location>
</feature>
<name>A0A7X0C652_9ACTN</name>
<dbReference type="Proteomes" id="UP000583800">
    <property type="component" value="Unassembled WGS sequence"/>
</dbReference>
<feature type="region of interest" description="Disordered" evidence="1">
    <location>
        <begin position="1"/>
        <end position="20"/>
    </location>
</feature>
<gene>
    <name evidence="3" type="ORF">FHU36_005802</name>
</gene>
<dbReference type="RefSeq" id="WP_185086861.1">
    <property type="nucleotide sequence ID" value="NZ_JACHJB010000002.1"/>
</dbReference>
<feature type="region of interest" description="Disordered" evidence="1">
    <location>
        <begin position="148"/>
        <end position="201"/>
    </location>
</feature>
<evidence type="ECO:0000256" key="1">
    <source>
        <dbReference type="SAM" id="MobiDB-lite"/>
    </source>
</evidence>